<dbReference type="Proteomes" id="UP000245699">
    <property type="component" value="Unassembled WGS sequence"/>
</dbReference>
<evidence type="ECO:0000256" key="5">
    <source>
        <dbReference type="ARBA" id="ARBA00022917"/>
    </source>
</evidence>
<evidence type="ECO:0000256" key="4">
    <source>
        <dbReference type="ARBA" id="ARBA00022679"/>
    </source>
</evidence>
<gene>
    <name evidence="8" type="ORF">BB559_001779</name>
</gene>
<feature type="domain" description="Formyl transferase C-terminal" evidence="7">
    <location>
        <begin position="175"/>
        <end position="288"/>
    </location>
</feature>
<sequence>MAGRNKKTLVKAPLASYSESNGIKVYSAPLKTLKGWNVPSIVENGKTHSYDMAIVSSFGYFIPERIIKSFSYGAMNIHPSLLPKYRGASPIQHTIMNNDKVGGVTIQELHPKVMDAGKIINQKIMDIPQDIYRADLEKIFGDVGGNILIETLKNYSELKEKAYCQDESKVSYAPKLDKNISVIDWNKDTAADIYSKFRAFGDKIPLRSLFQNNSKILSIHFYDIFNPEKLNRDEHKEFKGANPGTILFNWKSSNSIGIVCSHDTIINIKKVRVEGKSTVSAYDFVNGYSITQGQMLI</sequence>
<evidence type="ECO:0000256" key="1">
    <source>
        <dbReference type="ARBA" id="ARBA00010699"/>
    </source>
</evidence>
<dbReference type="InterPro" id="IPR041711">
    <property type="entry name" value="Met-tRNA-FMT_N"/>
</dbReference>
<evidence type="ECO:0000313" key="9">
    <source>
        <dbReference type="Proteomes" id="UP000245699"/>
    </source>
</evidence>
<comment type="caution">
    <text evidence="8">The sequence shown here is derived from an EMBL/GenBank/DDBJ whole genome shotgun (WGS) entry which is preliminary data.</text>
</comment>
<keyword evidence="9" id="KW-1185">Reference proteome</keyword>
<comment type="similarity">
    <text evidence="1">Belongs to the Fmt family.</text>
</comment>
<dbReference type="Gene3D" id="3.40.50.12230">
    <property type="match status" value="1"/>
</dbReference>
<reference evidence="8 9" key="1">
    <citation type="journal article" date="2018" name="MBio">
        <title>Comparative Genomics Reveals the Core Gene Toolbox for the Fungus-Insect Symbiosis.</title>
        <authorList>
            <person name="Wang Y."/>
            <person name="Stata M."/>
            <person name="Wang W."/>
            <person name="Stajich J.E."/>
            <person name="White M.M."/>
            <person name="Moncalvo J.M."/>
        </authorList>
    </citation>
    <scope>NUCLEOTIDE SEQUENCE [LARGE SCALE GENOMIC DNA]</scope>
    <source>
        <strain evidence="8 9">AUS-77-4</strain>
    </source>
</reference>
<feature type="domain" description="Formyl transferase N-terminal" evidence="6">
    <location>
        <begin position="31"/>
        <end position="152"/>
    </location>
</feature>
<dbReference type="EMBL" id="MBFT01000090">
    <property type="protein sequence ID" value="PVU98073.1"/>
    <property type="molecule type" value="Genomic_DNA"/>
</dbReference>
<dbReference type="SUPFAM" id="SSF50486">
    <property type="entry name" value="FMT C-terminal domain-like"/>
    <property type="match status" value="1"/>
</dbReference>
<dbReference type="InterPro" id="IPR036477">
    <property type="entry name" value="Formyl_transf_N_sf"/>
</dbReference>
<dbReference type="GO" id="GO:0004479">
    <property type="term" value="F:methionyl-tRNA formyltransferase activity"/>
    <property type="evidence" value="ECO:0007669"/>
    <property type="project" value="UniProtKB-EC"/>
</dbReference>
<dbReference type="Pfam" id="PF02911">
    <property type="entry name" value="Formyl_trans_C"/>
    <property type="match status" value="1"/>
</dbReference>
<proteinExistence type="inferred from homology"/>
<name>A0A2T9Z0H2_9FUNG</name>
<organism evidence="8 9">
    <name type="scientific">Furculomyces boomerangus</name>
    <dbReference type="NCBI Taxonomy" id="61424"/>
    <lineage>
        <taxon>Eukaryota</taxon>
        <taxon>Fungi</taxon>
        <taxon>Fungi incertae sedis</taxon>
        <taxon>Zoopagomycota</taxon>
        <taxon>Kickxellomycotina</taxon>
        <taxon>Harpellomycetes</taxon>
        <taxon>Harpellales</taxon>
        <taxon>Harpellaceae</taxon>
        <taxon>Furculomyces</taxon>
    </lineage>
</organism>
<evidence type="ECO:0000256" key="3">
    <source>
        <dbReference type="ARBA" id="ARBA00014185"/>
    </source>
</evidence>
<evidence type="ECO:0000259" key="6">
    <source>
        <dbReference type="Pfam" id="PF00551"/>
    </source>
</evidence>
<dbReference type="EC" id="2.1.2.9" evidence="2"/>
<dbReference type="PANTHER" id="PTHR11138">
    <property type="entry name" value="METHIONYL-TRNA FORMYLTRANSFERASE"/>
    <property type="match status" value="1"/>
</dbReference>
<dbReference type="OrthoDB" id="10268103at2759"/>
<dbReference type="SUPFAM" id="SSF53328">
    <property type="entry name" value="Formyltransferase"/>
    <property type="match status" value="1"/>
</dbReference>
<dbReference type="InterPro" id="IPR005793">
    <property type="entry name" value="Formyl_trans_C"/>
</dbReference>
<evidence type="ECO:0000313" key="8">
    <source>
        <dbReference type="EMBL" id="PVU98073.1"/>
    </source>
</evidence>
<keyword evidence="5" id="KW-0648">Protein biosynthesis</keyword>
<dbReference type="InterPro" id="IPR002376">
    <property type="entry name" value="Formyl_transf_N"/>
</dbReference>
<evidence type="ECO:0000259" key="7">
    <source>
        <dbReference type="Pfam" id="PF02911"/>
    </source>
</evidence>
<dbReference type="STRING" id="61424.A0A2T9Z0H2"/>
<dbReference type="InterPro" id="IPR005794">
    <property type="entry name" value="Fmt"/>
</dbReference>
<dbReference type="CDD" id="cd08646">
    <property type="entry name" value="FMT_core_Met-tRNA-FMT_N"/>
    <property type="match status" value="1"/>
</dbReference>
<evidence type="ECO:0000256" key="2">
    <source>
        <dbReference type="ARBA" id="ARBA00012261"/>
    </source>
</evidence>
<dbReference type="NCBIfam" id="TIGR00460">
    <property type="entry name" value="fmt"/>
    <property type="match status" value="1"/>
</dbReference>
<accession>A0A2T9Z0H2</accession>
<dbReference type="AlphaFoldDB" id="A0A2T9Z0H2"/>
<dbReference type="PANTHER" id="PTHR11138:SF5">
    <property type="entry name" value="METHIONYL-TRNA FORMYLTRANSFERASE, MITOCHONDRIAL"/>
    <property type="match status" value="1"/>
</dbReference>
<dbReference type="InterPro" id="IPR011034">
    <property type="entry name" value="Formyl_transferase-like_C_sf"/>
</dbReference>
<protein>
    <recommendedName>
        <fullName evidence="3">Methionyl-tRNA formyltransferase, mitochondrial</fullName>
        <ecNumber evidence="2">2.1.2.9</ecNumber>
    </recommendedName>
</protein>
<dbReference type="GO" id="GO:0005739">
    <property type="term" value="C:mitochondrion"/>
    <property type="evidence" value="ECO:0007669"/>
    <property type="project" value="TreeGrafter"/>
</dbReference>
<dbReference type="Pfam" id="PF00551">
    <property type="entry name" value="Formyl_trans_N"/>
    <property type="match status" value="1"/>
</dbReference>
<keyword evidence="4" id="KW-0808">Transferase</keyword>